<comment type="similarity">
    <text evidence="2">Belongs to the TonB-dependent receptor family.</text>
</comment>
<dbReference type="Gene3D" id="2.170.130.10">
    <property type="entry name" value="TonB-dependent receptor, plug domain"/>
    <property type="match status" value="1"/>
</dbReference>
<dbReference type="InterPro" id="IPR037066">
    <property type="entry name" value="Plug_dom_sf"/>
</dbReference>
<organism evidence="5 6">
    <name type="scientific">Sphingobacterium humi</name>
    <dbReference type="NCBI Taxonomy" id="1796905"/>
    <lineage>
        <taxon>Bacteria</taxon>
        <taxon>Pseudomonadati</taxon>
        <taxon>Bacteroidota</taxon>
        <taxon>Sphingobacteriia</taxon>
        <taxon>Sphingobacteriales</taxon>
        <taxon>Sphingobacteriaceae</taxon>
        <taxon>Sphingobacterium</taxon>
    </lineage>
</organism>
<dbReference type="InterPro" id="IPR023997">
    <property type="entry name" value="TonB-dep_OMP_SusC/RagA_CS"/>
</dbReference>
<keyword evidence="2" id="KW-1134">Transmembrane beta strand</keyword>
<dbReference type="OrthoDB" id="9768177at2"/>
<dbReference type="AlphaFoldDB" id="A0A6N8KV79"/>
<dbReference type="Gene3D" id="2.60.40.1120">
    <property type="entry name" value="Carboxypeptidase-like, regulatory domain"/>
    <property type="match status" value="1"/>
</dbReference>
<dbReference type="NCBIfam" id="TIGR04057">
    <property type="entry name" value="SusC_RagA_signa"/>
    <property type="match status" value="1"/>
</dbReference>
<evidence type="ECO:0000256" key="1">
    <source>
        <dbReference type="ARBA" id="ARBA00022729"/>
    </source>
</evidence>
<evidence type="ECO:0000256" key="2">
    <source>
        <dbReference type="PROSITE-ProRule" id="PRU01360"/>
    </source>
</evidence>
<dbReference type="PROSITE" id="PS52016">
    <property type="entry name" value="TONB_DEPENDENT_REC_3"/>
    <property type="match status" value="1"/>
</dbReference>
<dbReference type="Proteomes" id="UP000435036">
    <property type="component" value="Unassembled WGS sequence"/>
</dbReference>
<dbReference type="SUPFAM" id="SSF49464">
    <property type="entry name" value="Carboxypeptidase regulatory domain-like"/>
    <property type="match status" value="1"/>
</dbReference>
<reference evidence="5 6" key="1">
    <citation type="submission" date="2019-12" db="EMBL/GenBank/DDBJ databases">
        <authorList>
            <person name="Dong K."/>
        </authorList>
    </citation>
    <scope>NUCLEOTIDE SEQUENCE [LARGE SCALE GENOMIC DNA]</scope>
    <source>
        <strain evidence="5 6">JCM 31225</strain>
    </source>
</reference>
<feature type="domain" description="TonB-dependent receptor plug" evidence="4">
    <location>
        <begin position="132"/>
        <end position="238"/>
    </location>
</feature>
<keyword evidence="6" id="KW-1185">Reference proteome</keyword>
<dbReference type="InterPro" id="IPR012910">
    <property type="entry name" value="Plug_dom"/>
</dbReference>
<sequence length="1024" mass="112324">MRSLNFLLIVSLSFLSSNRLLANSHEMPPHTDALSALLQANVTGAVQAADTNEPLVGVTVSVKGKPISTKTDENGQFSIVAKTGDVLVFSMLNFLTQEKPVASASTALQILMDRSSEDLEEVVVVGYGVQKKATLTGSVATVQGDVLQRSPTVSVTNSIAGLMPGVVAMNRSGQPGDDVSALLVRGTNTTGNTQPLVVVDGVQNPAGWERINQSDIESVNILKDASAAIYGAQAANGVILITTKRGKAGKPMINYSLNVGLNQPTRTPKLASSALFAEYVNDLLVQGGQTARYTDDEIEKFRNGSDPNYPNVNWYDEVLKSISSQQIHNLNMRGGSEKVKYSLSGSFSNQNSIFKKGIHNYDSYTIRSNIDAQVTEGLTISGDINAVYGSKISPGTQDAWYWLNALPMVPVYYPNGYPSAGIENGYNPAMMVTDAAGKRTINKNNYNIKAGFNWKIPKVEGLELNGYMVYSDGYTFDKNWRTPWTVYTYDASNDTYTPRSAGAILSPELNIRTDKDNGMFYNLKLSYQKAINDHFFSAFVAGEQSSSKSNFQRSFRRNFLSTAIDEMFAGDPATQESDGMSYNSGRQSVLGRISYNFKEKYLVDVNARLDGSYAFAPGQRFGFFPGVSVAWVASKDLFPESTTINDLKIRASVGQLGNDAISPYQFMAAYNLGLQYGYHFGQTPKSSLGSAPNVTPNPDITWEVATIMNLGADLSFLNRMFDVTIDVFKQSRSNILALRDLEIPAYTSLSLPMENIGEVENKGVEGSIKYNKMNAGDFKFNIGANMGYSKNKVINLSEASNVPDYQKAEGKLVAADLYYDAIGIFRTEDQLNGVAIYPGSKVGDLQYRDVNGNGIIDAGDRVRMDKSNIPQITFGLNANFQYKRLSMFVNFAGQARAWQYYHQNARIAINGLEDLIANRWVPGSMDSKYPRIPTLDTPGEPSGLKSTFWLQDASFVRLKTLEIGYDINPDILSKIKFSSARVFVNGNNLFTLSKIKWYDPEGASDRGVFYPQSKVFNIGLSVGL</sequence>
<dbReference type="GO" id="GO:0009279">
    <property type="term" value="C:cell outer membrane"/>
    <property type="evidence" value="ECO:0007669"/>
    <property type="project" value="UniProtKB-SubCell"/>
</dbReference>
<protein>
    <submittedName>
        <fullName evidence="5">SusC/RagA family TonB-linked outer membrane protein</fullName>
    </submittedName>
</protein>
<feature type="signal peptide" evidence="3">
    <location>
        <begin position="1"/>
        <end position="22"/>
    </location>
</feature>
<evidence type="ECO:0000259" key="4">
    <source>
        <dbReference type="Pfam" id="PF07715"/>
    </source>
</evidence>
<dbReference type="FunFam" id="2.170.130.10:FF:000003">
    <property type="entry name" value="SusC/RagA family TonB-linked outer membrane protein"/>
    <property type="match status" value="1"/>
</dbReference>
<dbReference type="InterPro" id="IPR039426">
    <property type="entry name" value="TonB-dep_rcpt-like"/>
</dbReference>
<dbReference type="RefSeq" id="WP_160367675.1">
    <property type="nucleotide sequence ID" value="NZ_WSQA01000002.1"/>
</dbReference>
<name>A0A6N8KV79_9SPHI</name>
<proteinExistence type="inferred from homology"/>
<keyword evidence="2" id="KW-0812">Transmembrane</keyword>
<dbReference type="GO" id="GO:0044718">
    <property type="term" value="P:siderophore transmembrane transport"/>
    <property type="evidence" value="ECO:0007669"/>
    <property type="project" value="TreeGrafter"/>
</dbReference>
<feature type="chain" id="PRO_5026940670" evidence="3">
    <location>
        <begin position="23"/>
        <end position="1024"/>
    </location>
</feature>
<comment type="caution">
    <text evidence="5">The sequence shown here is derived from an EMBL/GenBank/DDBJ whole genome shotgun (WGS) entry which is preliminary data.</text>
</comment>
<keyword evidence="2" id="KW-0998">Cell outer membrane</keyword>
<keyword evidence="2" id="KW-0813">Transport</keyword>
<evidence type="ECO:0000256" key="3">
    <source>
        <dbReference type="SAM" id="SignalP"/>
    </source>
</evidence>
<dbReference type="Pfam" id="PF07715">
    <property type="entry name" value="Plug"/>
    <property type="match status" value="1"/>
</dbReference>
<accession>A0A6N8KV79</accession>
<dbReference type="InterPro" id="IPR023996">
    <property type="entry name" value="TonB-dep_OMP_SusC/RagA"/>
</dbReference>
<evidence type="ECO:0000313" key="6">
    <source>
        <dbReference type="Proteomes" id="UP000435036"/>
    </source>
</evidence>
<dbReference type="SUPFAM" id="SSF56935">
    <property type="entry name" value="Porins"/>
    <property type="match status" value="1"/>
</dbReference>
<dbReference type="PANTHER" id="PTHR30069">
    <property type="entry name" value="TONB-DEPENDENT OUTER MEMBRANE RECEPTOR"/>
    <property type="match status" value="1"/>
</dbReference>
<gene>
    <name evidence="5" type="ORF">GQF63_03225</name>
</gene>
<dbReference type="PANTHER" id="PTHR30069:SF29">
    <property type="entry name" value="HEMOGLOBIN AND HEMOGLOBIN-HAPTOGLOBIN-BINDING PROTEIN 1-RELATED"/>
    <property type="match status" value="1"/>
</dbReference>
<dbReference type="EMBL" id="WSQA01000002">
    <property type="protein sequence ID" value="MVZ61027.1"/>
    <property type="molecule type" value="Genomic_DNA"/>
</dbReference>
<dbReference type="NCBIfam" id="TIGR04056">
    <property type="entry name" value="OMP_RagA_SusC"/>
    <property type="match status" value="1"/>
</dbReference>
<keyword evidence="2" id="KW-0472">Membrane</keyword>
<comment type="subcellular location">
    <subcellularLocation>
        <location evidence="2">Cell outer membrane</location>
        <topology evidence="2">Multi-pass membrane protein</topology>
    </subcellularLocation>
</comment>
<keyword evidence="1 3" id="KW-0732">Signal</keyword>
<evidence type="ECO:0000313" key="5">
    <source>
        <dbReference type="EMBL" id="MVZ61027.1"/>
    </source>
</evidence>
<dbReference type="Pfam" id="PF13715">
    <property type="entry name" value="CarbopepD_reg_2"/>
    <property type="match status" value="1"/>
</dbReference>
<dbReference type="InterPro" id="IPR008969">
    <property type="entry name" value="CarboxyPept-like_regulatory"/>
</dbReference>
<dbReference type="GO" id="GO:0015344">
    <property type="term" value="F:siderophore uptake transmembrane transporter activity"/>
    <property type="evidence" value="ECO:0007669"/>
    <property type="project" value="TreeGrafter"/>
</dbReference>